<keyword evidence="3" id="KW-1185">Reference proteome</keyword>
<evidence type="ECO:0000256" key="1">
    <source>
        <dbReference type="SAM" id="MobiDB-lite"/>
    </source>
</evidence>
<dbReference type="EMBL" id="NBNE01002280">
    <property type="protein sequence ID" value="OWZ10934.1"/>
    <property type="molecule type" value="Genomic_DNA"/>
</dbReference>
<proteinExistence type="predicted"/>
<dbReference type="AlphaFoldDB" id="A0A225W0N9"/>
<feature type="compositionally biased region" description="Polar residues" evidence="1">
    <location>
        <begin position="30"/>
        <end position="40"/>
    </location>
</feature>
<dbReference type="Proteomes" id="UP000198211">
    <property type="component" value="Unassembled WGS sequence"/>
</dbReference>
<comment type="caution">
    <text evidence="2">The sequence shown here is derived from an EMBL/GenBank/DDBJ whole genome shotgun (WGS) entry which is preliminary data.</text>
</comment>
<feature type="region of interest" description="Disordered" evidence="1">
    <location>
        <begin position="29"/>
        <end position="51"/>
    </location>
</feature>
<evidence type="ECO:0000313" key="3">
    <source>
        <dbReference type="Proteomes" id="UP000198211"/>
    </source>
</evidence>
<name>A0A225W0N9_9STRA</name>
<organism evidence="2 3">
    <name type="scientific">Phytophthora megakarya</name>
    <dbReference type="NCBI Taxonomy" id="4795"/>
    <lineage>
        <taxon>Eukaryota</taxon>
        <taxon>Sar</taxon>
        <taxon>Stramenopiles</taxon>
        <taxon>Oomycota</taxon>
        <taxon>Peronosporomycetes</taxon>
        <taxon>Peronosporales</taxon>
        <taxon>Peronosporaceae</taxon>
        <taxon>Phytophthora</taxon>
    </lineage>
</organism>
<dbReference type="OrthoDB" id="120898at2759"/>
<feature type="region of interest" description="Disordered" evidence="1">
    <location>
        <begin position="89"/>
        <end position="126"/>
    </location>
</feature>
<feature type="compositionally biased region" description="Polar residues" evidence="1">
    <location>
        <begin position="89"/>
        <end position="111"/>
    </location>
</feature>
<sequence length="126" mass="14226">MTPSMMATRSALPLTNTATFKYIREKTETVSETTPANVVTSHEPRISTGTKLSRKMKELFSSKERRVKSETPEKKSALYRQFVEARALSDSQLSKATASTPPRDSSSSKFMQKTKMMLVRKGFKKQ</sequence>
<protein>
    <submittedName>
        <fullName evidence="2">Uncharacterized protein</fullName>
    </submittedName>
</protein>
<reference evidence="3" key="1">
    <citation type="submission" date="2017-03" db="EMBL/GenBank/DDBJ databases">
        <title>Phytopthora megakarya and P. palmivora, two closely related causual agents of cacao black pod achieved similar genome size and gene model numbers by different mechanisms.</title>
        <authorList>
            <person name="Ali S."/>
            <person name="Shao J."/>
            <person name="Larry D.J."/>
            <person name="Kronmiller B."/>
            <person name="Shen D."/>
            <person name="Strem M.D."/>
            <person name="Melnick R.L."/>
            <person name="Guiltinan M.J."/>
            <person name="Tyler B.M."/>
            <person name="Meinhardt L.W."/>
            <person name="Bailey B.A."/>
        </authorList>
    </citation>
    <scope>NUCLEOTIDE SEQUENCE [LARGE SCALE GENOMIC DNA]</scope>
    <source>
        <strain evidence="3">zdho120</strain>
    </source>
</reference>
<evidence type="ECO:0000313" key="2">
    <source>
        <dbReference type="EMBL" id="OWZ10934.1"/>
    </source>
</evidence>
<accession>A0A225W0N9</accession>
<gene>
    <name evidence="2" type="ORF">PHMEG_00016122</name>
</gene>